<evidence type="ECO:0000256" key="1">
    <source>
        <dbReference type="ARBA" id="ARBA00004651"/>
    </source>
</evidence>
<keyword evidence="6 12" id="KW-0812">Transmembrane</keyword>
<evidence type="ECO:0000256" key="12">
    <source>
        <dbReference type="SAM" id="Phobius"/>
    </source>
</evidence>
<feature type="transmembrane region" description="Helical" evidence="12">
    <location>
        <begin position="297"/>
        <end position="319"/>
    </location>
</feature>
<accession>A0A2R4W2B3</accession>
<dbReference type="GO" id="GO:0019646">
    <property type="term" value="P:aerobic electron transport chain"/>
    <property type="evidence" value="ECO:0007669"/>
    <property type="project" value="TreeGrafter"/>
</dbReference>
<dbReference type="NCBIfam" id="TIGR00203">
    <property type="entry name" value="cydB"/>
    <property type="match status" value="1"/>
</dbReference>
<protein>
    <submittedName>
        <fullName evidence="13">Cytochrome bd-I ubiquinol oxidase subunit 2 apoprotein</fullName>
    </submittedName>
</protein>
<evidence type="ECO:0000256" key="5">
    <source>
        <dbReference type="ARBA" id="ARBA00022617"/>
    </source>
</evidence>
<comment type="similarity">
    <text evidence="2">Belongs to the cytochrome ubiquinol oxidase subunit 2 family.</text>
</comment>
<dbReference type="Pfam" id="PF02322">
    <property type="entry name" value="Cyt_bd_oxida_II"/>
    <property type="match status" value="1"/>
</dbReference>
<dbReference type="PIRSF" id="PIRSF000267">
    <property type="entry name" value="Cyt_oxidse_sub2"/>
    <property type="match status" value="1"/>
</dbReference>
<evidence type="ECO:0000256" key="11">
    <source>
        <dbReference type="ARBA" id="ARBA00023136"/>
    </source>
</evidence>
<evidence type="ECO:0000256" key="4">
    <source>
        <dbReference type="ARBA" id="ARBA00022475"/>
    </source>
</evidence>
<feature type="transmembrane region" description="Helical" evidence="12">
    <location>
        <begin position="6"/>
        <end position="35"/>
    </location>
</feature>
<evidence type="ECO:0000256" key="2">
    <source>
        <dbReference type="ARBA" id="ARBA00007543"/>
    </source>
</evidence>
<dbReference type="InterPro" id="IPR003317">
    <property type="entry name" value="Cyt-d_oxidase_su2"/>
</dbReference>
<feature type="transmembrane region" description="Helical" evidence="12">
    <location>
        <begin position="157"/>
        <end position="176"/>
    </location>
</feature>
<evidence type="ECO:0000313" key="14">
    <source>
        <dbReference type="Proteomes" id="UP000244792"/>
    </source>
</evidence>
<evidence type="ECO:0000256" key="10">
    <source>
        <dbReference type="ARBA" id="ARBA00023004"/>
    </source>
</evidence>
<dbReference type="GO" id="GO:0009055">
    <property type="term" value="F:electron transfer activity"/>
    <property type="evidence" value="ECO:0007669"/>
    <property type="project" value="TreeGrafter"/>
</dbReference>
<keyword evidence="8" id="KW-0249">Electron transport</keyword>
<feature type="transmembrane region" description="Helical" evidence="12">
    <location>
        <begin position="82"/>
        <end position="101"/>
    </location>
</feature>
<evidence type="ECO:0000256" key="3">
    <source>
        <dbReference type="ARBA" id="ARBA00022448"/>
    </source>
</evidence>
<dbReference type="EMBL" id="CP020921">
    <property type="protein sequence ID" value="AWB10836.1"/>
    <property type="molecule type" value="Genomic_DNA"/>
</dbReference>
<dbReference type="KEGG" id="taci:TDSAC_1497"/>
<dbReference type="GO" id="GO:0046872">
    <property type="term" value="F:metal ion binding"/>
    <property type="evidence" value="ECO:0007669"/>
    <property type="project" value="UniProtKB-KW"/>
</dbReference>
<gene>
    <name evidence="13" type="ORF">TDSAC_1497</name>
</gene>
<dbReference type="PANTHER" id="PTHR43141">
    <property type="entry name" value="CYTOCHROME BD2 SUBUNIT II"/>
    <property type="match status" value="1"/>
</dbReference>
<evidence type="ECO:0000256" key="8">
    <source>
        <dbReference type="ARBA" id="ARBA00022982"/>
    </source>
</evidence>
<proteinExistence type="inferred from homology"/>
<evidence type="ECO:0000313" key="13">
    <source>
        <dbReference type="EMBL" id="AWB10836.1"/>
    </source>
</evidence>
<evidence type="ECO:0000256" key="6">
    <source>
        <dbReference type="ARBA" id="ARBA00022692"/>
    </source>
</evidence>
<keyword evidence="7" id="KW-0479">Metal-binding</keyword>
<dbReference type="OrthoDB" id="9776710at2"/>
<name>A0A2R4W2B3_THEAF</name>
<keyword evidence="5" id="KW-0349">Heme</keyword>
<keyword evidence="11 12" id="KW-0472">Membrane</keyword>
<evidence type="ECO:0000256" key="9">
    <source>
        <dbReference type="ARBA" id="ARBA00022989"/>
    </source>
</evidence>
<feature type="transmembrane region" description="Helical" evidence="12">
    <location>
        <begin position="113"/>
        <end position="137"/>
    </location>
</feature>
<reference evidence="13 14" key="1">
    <citation type="submission" date="2017-04" db="EMBL/GenBank/DDBJ databases">
        <title>Genomic insights into metabolism of Thermodesulfobium acidiphilum.</title>
        <authorList>
            <person name="Toshchakov S.V."/>
            <person name="Frolov E.N."/>
            <person name="Kublanov I.V."/>
            <person name="Samarov N.I."/>
            <person name="Novikov A."/>
            <person name="Lebedinsky A.V."/>
            <person name="Bonch-Osmolovskaya E.A."/>
            <person name="Chernyh N.A."/>
        </authorList>
    </citation>
    <scope>NUCLEOTIDE SEQUENCE [LARGE SCALE GENOMIC DNA]</scope>
    <source>
        <strain evidence="13 14">3127-1</strain>
    </source>
</reference>
<comment type="subcellular location">
    <subcellularLocation>
        <location evidence="1">Cell membrane</location>
        <topology evidence="1">Multi-pass membrane protein</topology>
    </subcellularLocation>
</comment>
<dbReference type="Proteomes" id="UP000244792">
    <property type="component" value="Chromosome"/>
</dbReference>
<dbReference type="GO" id="GO:0016682">
    <property type="term" value="F:oxidoreductase activity, acting on diphenols and related substances as donors, oxygen as acceptor"/>
    <property type="evidence" value="ECO:0007669"/>
    <property type="project" value="TreeGrafter"/>
</dbReference>
<feature type="transmembrane region" description="Helical" evidence="12">
    <location>
        <begin position="253"/>
        <end position="277"/>
    </location>
</feature>
<keyword evidence="14" id="KW-1185">Reference proteome</keyword>
<sequence>MLNILWFIIWGLLWAMYFALDGFDLGIGILFPFFAKTDQDKKAMLESIGPVWDANEVWLITAGGATFAAFPITYAYMFSFLYLPLMLILYGLIIRAVCLEFRYKVNNPTMISLLEFGFFLGSLLPALLLGVAFGNIFQGLPIDQNGYHGNLLTLLNPFGLITGILFVVAFLLHGSLWLSFRTEGDINVRAKSIAKKLWFVTLFFAVLFFVSAYFVTNLYSNYFSMPILLVVPILCVIGLLGAGFFINSSEIMAFLSSAICIIFLTFTGVGGLYPNLIPSSINNAFSLSAFNSSSSQYTLAVMTIVVIIFVPIVLFYKFWTYKTFSYKIKEGKGEGY</sequence>
<dbReference type="GO" id="GO:0005886">
    <property type="term" value="C:plasma membrane"/>
    <property type="evidence" value="ECO:0007669"/>
    <property type="project" value="UniProtKB-SubCell"/>
</dbReference>
<dbReference type="AlphaFoldDB" id="A0A2R4W2B3"/>
<organism evidence="13 14">
    <name type="scientific">Thermodesulfobium acidiphilum</name>
    <dbReference type="NCBI Taxonomy" id="1794699"/>
    <lineage>
        <taxon>Bacteria</taxon>
        <taxon>Pseudomonadati</taxon>
        <taxon>Thermodesulfobiota</taxon>
        <taxon>Thermodesulfobiia</taxon>
        <taxon>Thermodesulfobiales</taxon>
        <taxon>Thermodesulfobiaceae</taxon>
        <taxon>Thermodesulfobium</taxon>
    </lineage>
</organism>
<dbReference type="PANTHER" id="PTHR43141:SF5">
    <property type="entry name" value="CYTOCHROME BD-I UBIQUINOL OXIDASE SUBUNIT 2"/>
    <property type="match status" value="1"/>
</dbReference>
<keyword evidence="10" id="KW-0408">Iron</keyword>
<keyword evidence="9 12" id="KW-1133">Transmembrane helix</keyword>
<keyword evidence="3" id="KW-0813">Transport</keyword>
<keyword evidence="4" id="KW-1003">Cell membrane</keyword>
<dbReference type="GO" id="GO:0070069">
    <property type="term" value="C:cytochrome complex"/>
    <property type="evidence" value="ECO:0007669"/>
    <property type="project" value="TreeGrafter"/>
</dbReference>
<feature type="transmembrane region" description="Helical" evidence="12">
    <location>
        <begin position="197"/>
        <end position="216"/>
    </location>
</feature>
<evidence type="ECO:0000256" key="7">
    <source>
        <dbReference type="ARBA" id="ARBA00022723"/>
    </source>
</evidence>
<feature type="transmembrane region" description="Helical" evidence="12">
    <location>
        <begin position="222"/>
        <end position="246"/>
    </location>
</feature>